<evidence type="ECO:0000313" key="3">
    <source>
        <dbReference type="EMBL" id="CAE8589659.1"/>
    </source>
</evidence>
<dbReference type="EMBL" id="CAJNNV010031756">
    <property type="protein sequence ID" value="CAE8637713.1"/>
    <property type="molecule type" value="Genomic_DNA"/>
</dbReference>
<dbReference type="OrthoDB" id="5772781at2759"/>
<sequence length="403" mass="45141">MPTARGRQRTLAWPRRSARFAACSCMSFALVSVLSCAWRRFPCFSFQPQNSVPRAKSLPLVRKLAIGETADFSTTEADEEEADRILQRLEAQGRQVAEDQLEGSEEVKYQPSTDPSDPIVAALRAVCNVSAVSRFELLDSRWNGNEAMRYDADDGRSFFIKMNRVEDTSVFMAEAVGLSALLKAASGLKVPKPLHLGRLPKVGSIGPGAFMVLEWLQLMPFGIMRKDKQAELGQKLAELHLNSVHDDLHKGRFGFPVSNFLALTPLDNTWCDTWEELFRRRLSDQISRLYVDKAYGRAALYPDDRELADNGARMIAALPRLLALPADTRPSLIHGDLWMGNAGATKDAAVIFDPACCFAHHEFELAITDMFGGFEAPFWDAYFERIPRAAGFETRQKVYQLRS</sequence>
<evidence type="ECO:0000313" key="4">
    <source>
        <dbReference type="EMBL" id="CAE8631286.1"/>
    </source>
</evidence>
<proteinExistence type="predicted"/>
<organism evidence="4 7">
    <name type="scientific">Polarella glacialis</name>
    <name type="common">Dinoflagellate</name>
    <dbReference type="NCBI Taxonomy" id="89957"/>
    <lineage>
        <taxon>Eukaryota</taxon>
        <taxon>Sar</taxon>
        <taxon>Alveolata</taxon>
        <taxon>Dinophyceae</taxon>
        <taxon>Suessiales</taxon>
        <taxon>Suessiaceae</taxon>
        <taxon>Polarella</taxon>
    </lineage>
</organism>
<dbReference type="Gene3D" id="3.90.1200.10">
    <property type="match status" value="1"/>
</dbReference>
<dbReference type="OMA" id="TPLNNTW"/>
<comment type="caution">
    <text evidence="4">The sequence shown here is derived from an EMBL/GenBank/DDBJ whole genome shotgun (WGS) entry which is preliminary data.</text>
</comment>
<dbReference type="EMBL" id="CAJNNV010003809">
    <property type="protein sequence ID" value="CAE8589659.1"/>
    <property type="molecule type" value="Genomic_DNA"/>
</dbReference>
<dbReference type="Gene3D" id="3.30.200.20">
    <property type="entry name" value="Phosphorylase Kinase, domain 1"/>
    <property type="match status" value="1"/>
</dbReference>
<reference evidence="4" key="1">
    <citation type="submission" date="2021-02" db="EMBL/GenBank/DDBJ databases">
        <authorList>
            <person name="Dougan E. K."/>
            <person name="Rhodes N."/>
            <person name="Thang M."/>
            <person name="Chan C."/>
        </authorList>
    </citation>
    <scope>NUCLEOTIDE SEQUENCE</scope>
</reference>
<dbReference type="AlphaFoldDB" id="A0A813H0P3"/>
<dbReference type="GO" id="GO:0102193">
    <property type="term" value="F:protein-ribulosamine 3-kinase activity"/>
    <property type="evidence" value="ECO:0007669"/>
    <property type="project" value="UniProtKB-EC"/>
</dbReference>
<evidence type="ECO:0000313" key="7">
    <source>
        <dbReference type="Proteomes" id="UP000654075"/>
    </source>
</evidence>
<evidence type="ECO:0000313" key="6">
    <source>
        <dbReference type="EMBL" id="CAE8714176.1"/>
    </source>
</evidence>
<evidence type="ECO:0000313" key="5">
    <source>
        <dbReference type="EMBL" id="CAE8637713.1"/>
    </source>
</evidence>
<dbReference type="EC" id="2.7.1.172" evidence="1"/>
<keyword evidence="7" id="KW-1185">Reference proteome</keyword>
<accession>A0A813H0P3</accession>
<gene>
    <name evidence="4" type="ORF">PGLA1383_LOCUS47406</name>
    <name evidence="5" type="ORF">PGLA1383_LOCUS53042</name>
    <name evidence="3" type="ORF">PGLA1383_LOCUS8406</name>
    <name evidence="6" type="ORF">PGLA2088_LOCUS37866</name>
</gene>
<dbReference type="PANTHER" id="PTHR12149:SF11">
    <property type="entry name" value="PROTEIN-RIBULOSAMINE 3-KINASE"/>
    <property type="match status" value="1"/>
</dbReference>
<evidence type="ECO:0000256" key="2">
    <source>
        <dbReference type="ARBA" id="ARBA00048655"/>
    </source>
</evidence>
<protein>
    <recommendedName>
        <fullName evidence="1">protein-ribulosamine 3-kinase</fullName>
        <ecNumber evidence="1">2.7.1.172</ecNumber>
    </recommendedName>
</protein>
<dbReference type="EMBL" id="CAJNNW010032594">
    <property type="protein sequence ID" value="CAE8714176.1"/>
    <property type="molecule type" value="Genomic_DNA"/>
</dbReference>
<dbReference type="PANTHER" id="PTHR12149">
    <property type="entry name" value="FRUCTOSAMINE 3 KINASE-RELATED PROTEIN"/>
    <property type="match status" value="1"/>
</dbReference>
<dbReference type="Proteomes" id="UP000654075">
    <property type="component" value="Unassembled WGS sequence"/>
</dbReference>
<dbReference type="SUPFAM" id="SSF56112">
    <property type="entry name" value="Protein kinase-like (PK-like)"/>
    <property type="match status" value="1"/>
</dbReference>
<dbReference type="InterPro" id="IPR011009">
    <property type="entry name" value="Kinase-like_dom_sf"/>
</dbReference>
<dbReference type="Proteomes" id="UP000626109">
    <property type="component" value="Unassembled WGS sequence"/>
</dbReference>
<name>A0A813H0P3_POLGL</name>
<evidence type="ECO:0000256" key="1">
    <source>
        <dbReference type="ARBA" id="ARBA00011961"/>
    </source>
</evidence>
<dbReference type="Pfam" id="PF03881">
    <property type="entry name" value="Fructosamin_kin"/>
    <property type="match status" value="1"/>
</dbReference>
<comment type="catalytic activity">
    <reaction evidence="2">
        <text>N(6)-D-ribulosyl-L-lysyl-[protein] + ATP = N(6)-(3-O-phospho-D-ribulosyl)-L-lysyl-[protein] + ADP + H(+)</text>
        <dbReference type="Rhea" id="RHEA:48432"/>
        <dbReference type="Rhea" id="RHEA-COMP:12103"/>
        <dbReference type="Rhea" id="RHEA-COMP:12104"/>
        <dbReference type="ChEBI" id="CHEBI:15378"/>
        <dbReference type="ChEBI" id="CHEBI:30616"/>
        <dbReference type="ChEBI" id="CHEBI:90418"/>
        <dbReference type="ChEBI" id="CHEBI:90420"/>
        <dbReference type="ChEBI" id="CHEBI:456216"/>
        <dbReference type="EC" id="2.7.1.172"/>
    </reaction>
    <physiologicalReaction direction="left-to-right" evidence="2">
        <dbReference type="Rhea" id="RHEA:48433"/>
    </physiologicalReaction>
</comment>
<dbReference type="InterPro" id="IPR016477">
    <property type="entry name" value="Fructo-/Ketosamine-3-kinase"/>
</dbReference>
<dbReference type="EMBL" id="CAJNNV010030083">
    <property type="protein sequence ID" value="CAE8631286.1"/>
    <property type="molecule type" value="Genomic_DNA"/>
</dbReference>